<dbReference type="AlphaFoldDB" id="A0A8C8UNE5"/>
<evidence type="ECO:0000313" key="2">
    <source>
        <dbReference type="Proteomes" id="UP000694547"/>
    </source>
</evidence>
<sequence length="68" mass="7453">MICQFPRQLLKALAAVASLPSSSVQGRLVHSLLPDLSCNYDTLRFAVVLVDKSLDSATNFLRPVHLKS</sequence>
<accession>A0A8C8UNE5</accession>
<evidence type="ECO:0000313" key="1">
    <source>
        <dbReference type="Ensembl" id="ENSPEMP00000031875.1"/>
    </source>
</evidence>
<reference evidence="1 2" key="1">
    <citation type="submission" date="2018-10" db="EMBL/GenBank/DDBJ databases">
        <title>Improved assembly of the deer mouse Peromyscus maniculatus genome.</title>
        <authorList>
            <person name="Lassance J.-M."/>
            <person name="Hoekstra H.E."/>
        </authorList>
    </citation>
    <scope>NUCLEOTIDE SEQUENCE [LARGE SCALE GENOMIC DNA]</scope>
</reference>
<reference evidence="1" key="2">
    <citation type="submission" date="2025-08" db="UniProtKB">
        <authorList>
            <consortium name="Ensembl"/>
        </authorList>
    </citation>
    <scope>IDENTIFICATION</scope>
</reference>
<dbReference type="GeneTree" id="ENSGT00910000147550"/>
<keyword evidence="2" id="KW-1185">Reference proteome</keyword>
<organism evidence="1 2">
    <name type="scientific">Peromyscus maniculatus bairdii</name>
    <name type="common">Prairie deer mouse</name>
    <dbReference type="NCBI Taxonomy" id="230844"/>
    <lineage>
        <taxon>Eukaryota</taxon>
        <taxon>Metazoa</taxon>
        <taxon>Chordata</taxon>
        <taxon>Craniata</taxon>
        <taxon>Vertebrata</taxon>
        <taxon>Euteleostomi</taxon>
        <taxon>Mammalia</taxon>
        <taxon>Eutheria</taxon>
        <taxon>Euarchontoglires</taxon>
        <taxon>Glires</taxon>
        <taxon>Rodentia</taxon>
        <taxon>Myomorpha</taxon>
        <taxon>Muroidea</taxon>
        <taxon>Cricetidae</taxon>
        <taxon>Neotominae</taxon>
        <taxon>Peromyscus</taxon>
    </lineage>
</organism>
<reference evidence="1" key="3">
    <citation type="submission" date="2025-09" db="UniProtKB">
        <authorList>
            <consortium name="Ensembl"/>
        </authorList>
    </citation>
    <scope>IDENTIFICATION</scope>
</reference>
<dbReference type="Proteomes" id="UP000694547">
    <property type="component" value="Chromosome 21"/>
</dbReference>
<name>A0A8C8UNE5_PERMB</name>
<dbReference type="Ensembl" id="ENSPEMT00000033626.1">
    <property type="protein sequence ID" value="ENSPEMP00000031875.1"/>
    <property type="gene ID" value="ENSPEMG00000025519.1"/>
</dbReference>
<proteinExistence type="predicted"/>
<protein>
    <submittedName>
        <fullName evidence="1">Uncharacterized protein</fullName>
    </submittedName>
</protein>